<evidence type="ECO:0000313" key="2">
    <source>
        <dbReference type="EMBL" id="MBF4692173.1"/>
    </source>
</evidence>
<keyword evidence="1" id="KW-0812">Transmembrane</keyword>
<keyword evidence="1" id="KW-0472">Membrane</keyword>
<dbReference type="EMBL" id="JADKNH010000002">
    <property type="protein sequence ID" value="MBF4692173.1"/>
    <property type="molecule type" value="Genomic_DNA"/>
</dbReference>
<sequence>MNGMKIIIGLLILVVVILVSLKAYLFPRFSLPAVKGHFKIGEINLQLEDLDRAELYTPETSDYRKVMVSIWYPMQEAIGKPKQYPEAVKLKEHCATSAQVVFVISFA</sequence>
<protein>
    <submittedName>
        <fullName evidence="2">Uncharacterized protein</fullName>
    </submittedName>
</protein>
<keyword evidence="1" id="KW-1133">Transmembrane helix</keyword>
<dbReference type="Proteomes" id="UP000614200">
    <property type="component" value="Unassembled WGS sequence"/>
</dbReference>
<comment type="caution">
    <text evidence="2">The sequence shown here is derived from an EMBL/GenBank/DDBJ whole genome shotgun (WGS) entry which is preliminary data.</text>
</comment>
<name>A0ABR9ZNX7_9FIRM</name>
<gene>
    <name evidence="2" type="ORF">ISU02_03550</name>
</gene>
<feature type="transmembrane region" description="Helical" evidence="1">
    <location>
        <begin position="6"/>
        <end position="25"/>
    </location>
</feature>
<reference evidence="2 3" key="1">
    <citation type="submission" date="2020-11" db="EMBL/GenBank/DDBJ databases">
        <title>Fusibacter basophilias sp. nov.</title>
        <authorList>
            <person name="Qiu D."/>
        </authorList>
    </citation>
    <scope>NUCLEOTIDE SEQUENCE [LARGE SCALE GENOMIC DNA]</scope>
    <source>
        <strain evidence="2 3">Q10-2</strain>
    </source>
</reference>
<evidence type="ECO:0000256" key="1">
    <source>
        <dbReference type="SAM" id="Phobius"/>
    </source>
</evidence>
<dbReference type="RefSeq" id="WP_194700415.1">
    <property type="nucleotide sequence ID" value="NZ_JADKNH010000002.1"/>
</dbReference>
<proteinExistence type="predicted"/>
<evidence type="ECO:0000313" key="3">
    <source>
        <dbReference type="Proteomes" id="UP000614200"/>
    </source>
</evidence>
<organism evidence="2 3">
    <name type="scientific">Fusibacter ferrireducens</name>
    <dbReference type="NCBI Taxonomy" id="2785058"/>
    <lineage>
        <taxon>Bacteria</taxon>
        <taxon>Bacillati</taxon>
        <taxon>Bacillota</taxon>
        <taxon>Clostridia</taxon>
        <taxon>Eubacteriales</taxon>
        <taxon>Eubacteriales Family XII. Incertae Sedis</taxon>
        <taxon>Fusibacter</taxon>
    </lineage>
</organism>
<accession>A0ABR9ZNX7</accession>
<keyword evidence="3" id="KW-1185">Reference proteome</keyword>